<feature type="region of interest" description="Disordered" evidence="1">
    <location>
        <begin position="198"/>
        <end position="241"/>
    </location>
</feature>
<dbReference type="InParanoid" id="A8NZ78"/>
<dbReference type="eggNOG" id="ENOG502SDK2">
    <property type="taxonomic scope" value="Eukaryota"/>
</dbReference>
<protein>
    <recommendedName>
        <fullName evidence="4">Thioesterase domain-containing protein</fullName>
    </recommendedName>
</protein>
<dbReference type="Gene3D" id="3.10.129.10">
    <property type="entry name" value="Hotdog Thioesterase"/>
    <property type="match status" value="1"/>
</dbReference>
<dbReference type="OrthoDB" id="2831072at2759"/>
<dbReference type="GeneID" id="6014187"/>
<feature type="compositionally biased region" description="Low complexity" evidence="1">
    <location>
        <begin position="206"/>
        <end position="219"/>
    </location>
</feature>
<comment type="caution">
    <text evidence="2">The sequence shown here is derived from an EMBL/GenBank/DDBJ whole genome shotgun (WGS) entry which is preliminary data.</text>
</comment>
<organism evidence="2 3">
    <name type="scientific">Coprinopsis cinerea (strain Okayama-7 / 130 / ATCC MYA-4618 / FGSC 9003)</name>
    <name type="common">Inky cap fungus</name>
    <name type="synonym">Hormographiella aspergillata</name>
    <dbReference type="NCBI Taxonomy" id="240176"/>
    <lineage>
        <taxon>Eukaryota</taxon>
        <taxon>Fungi</taxon>
        <taxon>Dikarya</taxon>
        <taxon>Basidiomycota</taxon>
        <taxon>Agaricomycotina</taxon>
        <taxon>Agaricomycetes</taxon>
        <taxon>Agaricomycetidae</taxon>
        <taxon>Agaricales</taxon>
        <taxon>Agaricineae</taxon>
        <taxon>Psathyrellaceae</taxon>
        <taxon>Coprinopsis</taxon>
    </lineage>
</organism>
<keyword evidence="3" id="KW-1185">Reference proteome</keyword>
<dbReference type="EMBL" id="AACS02000005">
    <property type="protein sequence ID" value="EAU84250.1"/>
    <property type="molecule type" value="Genomic_DNA"/>
</dbReference>
<evidence type="ECO:0000313" key="2">
    <source>
        <dbReference type="EMBL" id="EAU84250.1"/>
    </source>
</evidence>
<proteinExistence type="predicted"/>
<dbReference type="Proteomes" id="UP000001861">
    <property type="component" value="Unassembled WGS sequence"/>
</dbReference>
<evidence type="ECO:0000313" key="3">
    <source>
        <dbReference type="Proteomes" id="UP000001861"/>
    </source>
</evidence>
<dbReference type="KEGG" id="cci:CC1G_08180"/>
<name>A8NZ78_COPC7</name>
<reference evidence="2 3" key="1">
    <citation type="journal article" date="2010" name="Proc. Natl. Acad. Sci. U.S.A.">
        <title>Insights into evolution of multicellular fungi from the assembled chromosomes of the mushroom Coprinopsis cinerea (Coprinus cinereus).</title>
        <authorList>
            <person name="Stajich J.E."/>
            <person name="Wilke S.K."/>
            <person name="Ahren D."/>
            <person name="Au C.H."/>
            <person name="Birren B.W."/>
            <person name="Borodovsky M."/>
            <person name="Burns C."/>
            <person name="Canback B."/>
            <person name="Casselton L.A."/>
            <person name="Cheng C.K."/>
            <person name="Deng J."/>
            <person name="Dietrich F.S."/>
            <person name="Fargo D.C."/>
            <person name="Farman M.L."/>
            <person name="Gathman A.C."/>
            <person name="Goldberg J."/>
            <person name="Guigo R."/>
            <person name="Hoegger P.J."/>
            <person name="Hooker J.B."/>
            <person name="Huggins A."/>
            <person name="James T.Y."/>
            <person name="Kamada T."/>
            <person name="Kilaru S."/>
            <person name="Kodira C."/>
            <person name="Kues U."/>
            <person name="Kupfer D."/>
            <person name="Kwan H.S."/>
            <person name="Lomsadze A."/>
            <person name="Li W."/>
            <person name="Lilly W.W."/>
            <person name="Ma L.J."/>
            <person name="Mackey A.J."/>
            <person name="Manning G."/>
            <person name="Martin F."/>
            <person name="Muraguchi H."/>
            <person name="Natvig D.O."/>
            <person name="Palmerini H."/>
            <person name="Ramesh M.A."/>
            <person name="Rehmeyer C.J."/>
            <person name="Roe B.A."/>
            <person name="Shenoy N."/>
            <person name="Stanke M."/>
            <person name="Ter-Hovhannisyan V."/>
            <person name="Tunlid A."/>
            <person name="Velagapudi R."/>
            <person name="Vision T.J."/>
            <person name="Zeng Q."/>
            <person name="Zolan M.E."/>
            <person name="Pukkila P.J."/>
        </authorList>
    </citation>
    <scope>NUCLEOTIDE SEQUENCE [LARGE SCALE GENOMIC DNA]</scope>
    <source>
        <strain evidence="3">Okayama-7 / 130 / ATCC MYA-4618 / FGSC 9003</strain>
    </source>
</reference>
<sequence>MSRSSASNTSKFVPPHYADKLATPDEQLCSQIAGNASADTKRFCWSMFKYFVNEPHWFSSKIGHSVNLVEVNVWDVDGASAEKGGDKPARAETVFEVEVTEDMCNLFGIMHGACAAYLIDHCSVSSLIALGYNVGKDGTGLSQSMNIIWNEAAPLGTKLRIVNTSMIMRGRVRTCRSELWNGPRLCVTGVHSLVNAPHKMQAPGCNSTRPTSSSKSRPNAPAPRPGSGYSPQNEVMLAAKL</sequence>
<gene>
    <name evidence="2" type="ORF">CC1G_08180</name>
</gene>
<evidence type="ECO:0000256" key="1">
    <source>
        <dbReference type="SAM" id="MobiDB-lite"/>
    </source>
</evidence>
<accession>A8NZ78</accession>
<evidence type="ECO:0008006" key="4">
    <source>
        <dbReference type="Google" id="ProtNLM"/>
    </source>
</evidence>
<dbReference type="AlphaFoldDB" id="A8NZ78"/>
<dbReference type="InterPro" id="IPR029069">
    <property type="entry name" value="HotDog_dom_sf"/>
</dbReference>
<dbReference type="OMA" id="TARCELW"/>
<dbReference type="RefSeq" id="XP_001837626.1">
    <property type="nucleotide sequence ID" value="XM_001837574.1"/>
</dbReference>
<dbReference type="SUPFAM" id="SSF54637">
    <property type="entry name" value="Thioesterase/thiol ester dehydrase-isomerase"/>
    <property type="match status" value="1"/>
</dbReference>
<dbReference type="VEuPathDB" id="FungiDB:CC1G_08180"/>
<dbReference type="CDD" id="cd03440">
    <property type="entry name" value="hot_dog"/>
    <property type="match status" value="1"/>
</dbReference>